<evidence type="ECO:0000256" key="3">
    <source>
        <dbReference type="ARBA" id="ARBA00022801"/>
    </source>
</evidence>
<organism evidence="10 11">
    <name type="scientific">Candidatus Chazhemtobacterium aquaticus</name>
    <dbReference type="NCBI Taxonomy" id="2715735"/>
    <lineage>
        <taxon>Bacteria</taxon>
        <taxon>Candidatus Chazhemtobacteraceae</taxon>
        <taxon>Candidatus Chazhemtobacterium</taxon>
    </lineage>
</organism>
<evidence type="ECO:0000256" key="1">
    <source>
        <dbReference type="ARBA" id="ARBA00022722"/>
    </source>
</evidence>
<dbReference type="SMART" id="SM00322">
    <property type="entry name" value="KH"/>
    <property type="match status" value="1"/>
</dbReference>
<dbReference type="InterPro" id="IPR006675">
    <property type="entry name" value="HDIG_dom"/>
</dbReference>
<evidence type="ECO:0000256" key="7">
    <source>
        <dbReference type="SAM" id="Coils"/>
    </source>
</evidence>
<dbReference type="Gene3D" id="1.20.5.620">
    <property type="entry name" value="F1F0 ATP synthase subunit B, membrane domain"/>
    <property type="match status" value="1"/>
</dbReference>
<dbReference type="HAMAP" id="MF_00335">
    <property type="entry name" value="RNase_Y"/>
    <property type="match status" value="1"/>
</dbReference>
<dbReference type="InterPro" id="IPR017705">
    <property type="entry name" value="Ribonuclease_Y"/>
</dbReference>
<dbReference type="Pfam" id="PF12072">
    <property type="entry name" value="RNase_Y_N"/>
    <property type="match status" value="1"/>
</dbReference>
<keyword evidence="1 5" id="KW-0540">Nuclease</keyword>
<dbReference type="InterPro" id="IPR022711">
    <property type="entry name" value="RNase_Y_N"/>
</dbReference>
<dbReference type="EMBL" id="CP047901">
    <property type="protein sequence ID" value="QHO63320.1"/>
    <property type="molecule type" value="Genomic_DNA"/>
</dbReference>
<dbReference type="InterPro" id="IPR006674">
    <property type="entry name" value="HD_domain"/>
</dbReference>
<comment type="similarity">
    <text evidence="5">Belongs to the RNase Y family.</text>
</comment>
<feature type="coiled-coil region" evidence="7">
    <location>
        <begin position="58"/>
        <end position="131"/>
    </location>
</feature>
<dbReference type="PANTHER" id="PTHR12826">
    <property type="entry name" value="RIBONUCLEASE Y"/>
    <property type="match status" value="1"/>
</dbReference>
<evidence type="ECO:0000256" key="8">
    <source>
        <dbReference type="SAM" id="MobiDB-lite"/>
    </source>
</evidence>
<dbReference type="InterPro" id="IPR004088">
    <property type="entry name" value="KH_dom_type_1"/>
</dbReference>
<dbReference type="Proteomes" id="UP000463983">
    <property type="component" value="Chromosome"/>
</dbReference>
<dbReference type="InterPro" id="IPR004087">
    <property type="entry name" value="KH_dom"/>
</dbReference>
<dbReference type="CDD" id="cd00077">
    <property type="entry name" value="HDc"/>
    <property type="match status" value="1"/>
</dbReference>
<feature type="region of interest" description="Disordered" evidence="8">
    <location>
        <begin position="1"/>
        <end position="40"/>
    </location>
</feature>
<dbReference type="KEGG" id="caqa:MICH65_0339"/>
<dbReference type="GO" id="GO:0005886">
    <property type="term" value="C:plasma membrane"/>
    <property type="evidence" value="ECO:0007669"/>
    <property type="project" value="UniProtKB-UniRule"/>
</dbReference>
<dbReference type="GO" id="GO:0004521">
    <property type="term" value="F:RNA endonuclease activity"/>
    <property type="evidence" value="ECO:0007669"/>
    <property type="project" value="UniProtKB-UniRule"/>
</dbReference>
<dbReference type="NCBIfam" id="TIGR00277">
    <property type="entry name" value="HDIG"/>
    <property type="match status" value="1"/>
</dbReference>
<keyword evidence="11" id="KW-1185">Reference proteome</keyword>
<dbReference type="SUPFAM" id="SSF54791">
    <property type="entry name" value="Eukaryotic type KH-domain (KH-domain type I)"/>
    <property type="match status" value="1"/>
</dbReference>
<protein>
    <recommendedName>
        <fullName evidence="5 6">Ribonuclease Y</fullName>
        <shortName evidence="5">RNase Y</shortName>
        <ecNumber evidence="5 6">3.1.-.-</ecNumber>
    </recommendedName>
</protein>
<sequence>MSIFSLFKPSASSSPLKPATQPKTQPPKTEDVTTQQSDTKQIVEQAQNKAREIILEAKDEAFKLREKARAEAEQLKQSAEKLHQELEEKTRRYTEVKARLEERDSLTQKQLEMAQKRLEEVEKLKTKQIAALESISGLTKEEAKKRILELVEKRSVSDIAKSIKSAEEKARAEADIRAREILVDSMYAGATDYVAEYTVTTIKLPDDEAKGRIIGKEGRNIRAFEKYSGVDLDMDEPGVIKLSSFDSIRREIARVALERLIKDGRIHPTHIEEFLSRAKRDIERVIYQEGEKLCHAVGVYDLPRELVSLLGRFKYRTSYGQNMIAHTLEETKIGIKLAQEVGANVHIVRLGCLLHDIGKVVEGEGSHVELGVKVLKKYNLPKPAIDAVAQHHEDEEFSSVESILVYIADAISGARPGARYENYDEYVQRLEKLEEIATNHPSVAEAYAIQAGREVRVIVSPEKISDDACVKLASDIKQEIEDSLTYPGTVKVNVIRETRASAVAQ</sequence>
<dbReference type="EC" id="3.1.-.-" evidence="5 6"/>
<keyword evidence="3 5" id="KW-0378">Hydrolase</keyword>
<keyword evidence="2 5" id="KW-0255">Endonuclease</keyword>
<dbReference type="Pfam" id="PF01966">
    <property type="entry name" value="HD"/>
    <property type="match status" value="1"/>
</dbReference>
<evidence type="ECO:0000313" key="10">
    <source>
        <dbReference type="EMBL" id="QHO63320.1"/>
    </source>
</evidence>
<dbReference type="PROSITE" id="PS51831">
    <property type="entry name" value="HD"/>
    <property type="match status" value="1"/>
</dbReference>
<dbReference type="PANTHER" id="PTHR12826:SF15">
    <property type="entry name" value="RIBONUCLEASE Y"/>
    <property type="match status" value="1"/>
</dbReference>
<dbReference type="RefSeq" id="WP_161931707.1">
    <property type="nucleotide sequence ID" value="NZ_CP047901.1"/>
</dbReference>
<dbReference type="CDD" id="cd22431">
    <property type="entry name" value="KH-I_RNaseY"/>
    <property type="match status" value="1"/>
</dbReference>
<dbReference type="Pfam" id="PF00013">
    <property type="entry name" value="KH_1"/>
    <property type="match status" value="1"/>
</dbReference>
<feature type="domain" description="HD" evidence="9">
    <location>
        <begin position="323"/>
        <end position="414"/>
    </location>
</feature>
<evidence type="ECO:0000256" key="6">
    <source>
        <dbReference type="NCBIfam" id="TIGR03319"/>
    </source>
</evidence>
<feature type="compositionally biased region" description="Low complexity" evidence="8">
    <location>
        <begin position="1"/>
        <end position="27"/>
    </location>
</feature>
<reference evidence="11" key="1">
    <citation type="journal article" date="2020" name="Microorganisms">
        <title>Complete Genome of a Member of a New Bacterial Lineage in the Microgenomates Group Reveals an Unusual Nucleotide Composition Disparity Between Two Strands of DNA and Limited Metabolic Potential.</title>
        <authorList>
            <person name="Kadnikov V.V."/>
            <person name="Mardanov A.V."/>
            <person name="Beletsky A.V."/>
            <person name="Karnachuk O.V."/>
            <person name="Ravin N.V."/>
        </authorList>
    </citation>
    <scope>NUCLEOTIDE SEQUENCE [LARGE SCALE GENOMIC DNA]</scope>
</reference>
<dbReference type="PROSITE" id="PS50084">
    <property type="entry name" value="KH_TYPE_1"/>
    <property type="match status" value="1"/>
</dbReference>
<dbReference type="GO" id="GO:0006402">
    <property type="term" value="P:mRNA catabolic process"/>
    <property type="evidence" value="ECO:0007669"/>
    <property type="project" value="UniProtKB-UniRule"/>
</dbReference>
<dbReference type="InterPro" id="IPR036612">
    <property type="entry name" value="KH_dom_type_1_sf"/>
</dbReference>
<evidence type="ECO:0000256" key="2">
    <source>
        <dbReference type="ARBA" id="ARBA00022759"/>
    </source>
</evidence>
<comment type="function">
    <text evidence="5">Endoribonuclease that initiates mRNA decay.</text>
</comment>
<dbReference type="GO" id="GO:0016787">
    <property type="term" value="F:hydrolase activity"/>
    <property type="evidence" value="ECO:0007669"/>
    <property type="project" value="UniProtKB-KW"/>
</dbReference>
<evidence type="ECO:0000256" key="4">
    <source>
        <dbReference type="ARBA" id="ARBA00022884"/>
    </source>
</evidence>
<dbReference type="Gene3D" id="1.10.3210.10">
    <property type="entry name" value="Hypothetical protein af1432"/>
    <property type="match status" value="1"/>
</dbReference>
<evidence type="ECO:0000313" key="11">
    <source>
        <dbReference type="Proteomes" id="UP000463983"/>
    </source>
</evidence>
<gene>
    <name evidence="5" type="primary">rny</name>
    <name evidence="10" type="ORF">MICH65_0339</name>
</gene>
<accession>A0A857NAB1</accession>
<dbReference type="SUPFAM" id="SSF109604">
    <property type="entry name" value="HD-domain/PDEase-like"/>
    <property type="match status" value="1"/>
</dbReference>
<proteinExistence type="inferred from homology"/>
<keyword evidence="4 5" id="KW-0694">RNA-binding</keyword>
<dbReference type="GO" id="GO:0003723">
    <property type="term" value="F:RNA binding"/>
    <property type="evidence" value="ECO:0007669"/>
    <property type="project" value="UniProtKB-UniRule"/>
</dbReference>
<dbReference type="NCBIfam" id="TIGR03319">
    <property type="entry name" value="RNase_Y"/>
    <property type="match status" value="1"/>
</dbReference>
<keyword evidence="7" id="KW-0175">Coiled coil</keyword>
<dbReference type="Gene3D" id="3.30.1370.10">
    <property type="entry name" value="K Homology domain, type 1"/>
    <property type="match status" value="1"/>
</dbReference>
<evidence type="ECO:0000256" key="5">
    <source>
        <dbReference type="HAMAP-Rule" id="MF_00335"/>
    </source>
</evidence>
<dbReference type="SMART" id="SM00471">
    <property type="entry name" value="HDc"/>
    <property type="match status" value="1"/>
</dbReference>
<dbReference type="InterPro" id="IPR003607">
    <property type="entry name" value="HD/PDEase_dom"/>
</dbReference>
<dbReference type="AlphaFoldDB" id="A0A857NAB1"/>
<evidence type="ECO:0000259" key="9">
    <source>
        <dbReference type="PROSITE" id="PS51831"/>
    </source>
</evidence>
<name>A0A857NAB1_9BACT</name>